<dbReference type="GO" id="GO:0008237">
    <property type="term" value="F:metallopeptidase activity"/>
    <property type="evidence" value="ECO:0007669"/>
    <property type="project" value="UniProtKB-KW"/>
</dbReference>
<evidence type="ECO:0000256" key="3">
    <source>
        <dbReference type="ARBA" id="ARBA00010136"/>
    </source>
</evidence>
<feature type="active site" description="Proton acceptor" evidence="11">
    <location>
        <position position="295"/>
    </location>
</feature>
<dbReference type="FunFam" id="1.10.390.10:FF:000009">
    <property type="entry name" value="Leukotriene A(4) hydrolase"/>
    <property type="match status" value="1"/>
</dbReference>
<dbReference type="InterPro" id="IPR045357">
    <property type="entry name" value="Aminopeptidase_N-like_N"/>
</dbReference>
<dbReference type="PANTHER" id="PTHR45726:SF3">
    <property type="entry name" value="LEUKOTRIENE A-4 HYDROLASE"/>
    <property type="match status" value="1"/>
</dbReference>
<name>A0AAN6ZHM9_9PEZI</name>
<dbReference type="InterPro" id="IPR034015">
    <property type="entry name" value="M1_LTA4H"/>
</dbReference>
<dbReference type="Gene3D" id="1.10.390.10">
    <property type="entry name" value="Neutral Protease Domain 2"/>
    <property type="match status" value="1"/>
</dbReference>
<dbReference type="InterPro" id="IPR001930">
    <property type="entry name" value="Peptidase_M1"/>
</dbReference>
<dbReference type="Gene3D" id="1.25.40.320">
    <property type="entry name" value="Peptidase M1, leukotriene A4 hydrolase/aminopeptidase C-terminal domain"/>
    <property type="match status" value="1"/>
</dbReference>
<dbReference type="SUPFAM" id="SSF55486">
    <property type="entry name" value="Metalloproteases ('zincins'), catalytic domain"/>
    <property type="match status" value="1"/>
</dbReference>
<dbReference type="InterPro" id="IPR049980">
    <property type="entry name" value="LTA4H_cat"/>
</dbReference>
<dbReference type="AlphaFoldDB" id="A0AAN6ZHM9"/>
<evidence type="ECO:0000256" key="11">
    <source>
        <dbReference type="PIRSR" id="PIRSR612777-1"/>
    </source>
</evidence>
<keyword evidence="7 14" id="KW-0378">Hydrolase</keyword>
<dbReference type="SUPFAM" id="SSF63737">
    <property type="entry name" value="Leukotriene A4 hydrolase N-terminal domain"/>
    <property type="match status" value="1"/>
</dbReference>
<dbReference type="InterPro" id="IPR015211">
    <property type="entry name" value="Peptidase_M1_C"/>
</dbReference>
<keyword evidence="10" id="KW-0539">Nucleus</keyword>
<evidence type="ECO:0000256" key="2">
    <source>
        <dbReference type="ARBA" id="ARBA00004496"/>
    </source>
</evidence>
<feature type="binding site" evidence="12">
    <location>
        <begin position="135"/>
        <end position="137"/>
    </location>
    <ligand>
        <name>a peptide</name>
        <dbReference type="ChEBI" id="CHEBI:60466"/>
    </ligand>
</feature>
<dbReference type="GO" id="GO:0008270">
    <property type="term" value="F:zinc ion binding"/>
    <property type="evidence" value="ECO:0007669"/>
    <property type="project" value="InterPro"/>
</dbReference>
<comment type="catalytic activity">
    <reaction evidence="14">
        <text>an epoxide + H2O = an ethanediol</text>
        <dbReference type="Rhea" id="RHEA:19037"/>
        <dbReference type="ChEBI" id="CHEBI:15377"/>
        <dbReference type="ChEBI" id="CHEBI:32955"/>
        <dbReference type="ChEBI" id="CHEBI:140594"/>
        <dbReference type="EC" id="3.3.2.10"/>
    </reaction>
</comment>
<organism evidence="16 17">
    <name type="scientific">Trichocladium antarcticum</name>
    <dbReference type="NCBI Taxonomy" id="1450529"/>
    <lineage>
        <taxon>Eukaryota</taxon>
        <taxon>Fungi</taxon>
        <taxon>Dikarya</taxon>
        <taxon>Ascomycota</taxon>
        <taxon>Pezizomycotina</taxon>
        <taxon>Sordariomycetes</taxon>
        <taxon>Sordariomycetidae</taxon>
        <taxon>Sordariales</taxon>
        <taxon>Chaetomiaceae</taxon>
        <taxon>Trichocladium</taxon>
    </lineage>
</organism>
<evidence type="ECO:0000256" key="12">
    <source>
        <dbReference type="PIRSR" id="PIRSR612777-2"/>
    </source>
</evidence>
<keyword evidence="6 13" id="KW-0479">Metal-binding</keyword>
<dbReference type="FunFam" id="1.25.40.320:FF:000001">
    <property type="entry name" value="Leukotriene A(4) hydrolase"/>
    <property type="match status" value="1"/>
</dbReference>
<dbReference type="InterPro" id="IPR012777">
    <property type="entry name" value="LTA4H"/>
</dbReference>
<gene>
    <name evidence="16" type="ORF">BT67DRAFT_413470</name>
</gene>
<dbReference type="SMART" id="SM01263">
    <property type="entry name" value="Leuk-A4-hydro_C"/>
    <property type="match status" value="1"/>
</dbReference>
<dbReference type="Gene3D" id="3.30.2010.30">
    <property type="match status" value="1"/>
</dbReference>
<evidence type="ECO:0000256" key="7">
    <source>
        <dbReference type="ARBA" id="ARBA00022801"/>
    </source>
</evidence>
<dbReference type="InterPro" id="IPR042097">
    <property type="entry name" value="Aminopeptidase_N-like_N_sf"/>
</dbReference>
<evidence type="ECO:0000256" key="8">
    <source>
        <dbReference type="ARBA" id="ARBA00022833"/>
    </source>
</evidence>
<evidence type="ECO:0000256" key="4">
    <source>
        <dbReference type="ARBA" id="ARBA00022490"/>
    </source>
</evidence>
<dbReference type="InterPro" id="IPR027268">
    <property type="entry name" value="Peptidase_M4/M1_CTD_sf"/>
</dbReference>
<keyword evidence="8 13" id="KW-0862">Zinc</keyword>
<dbReference type="GO" id="GO:0004301">
    <property type="term" value="F:epoxide hydrolase activity"/>
    <property type="evidence" value="ECO:0007669"/>
    <property type="project" value="UniProtKB-EC"/>
</dbReference>
<evidence type="ECO:0000259" key="15">
    <source>
        <dbReference type="SMART" id="SM01263"/>
    </source>
</evidence>
<feature type="binding site" evidence="13">
    <location>
        <position position="294"/>
    </location>
    <ligand>
        <name>Zn(2+)</name>
        <dbReference type="ChEBI" id="CHEBI:29105"/>
        <note>catalytic</note>
    </ligand>
</feature>
<dbReference type="NCBIfam" id="TIGR02411">
    <property type="entry name" value="leuko_A4_hydro"/>
    <property type="match status" value="1"/>
</dbReference>
<comment type="cofactor">
    <cofactor evidence="13 14">
        <name>Zn(2+)</name>
        <dbReference type="ChEBI" id="CHEBI:29105"/>
    </cofactor>
    <text evidence="13 14">Binds 1 zinc ion per subunit.</text>
</comment>
<evidence type="ECO:0000256" key="14">
    <source>
        <dbReference type="RuleBase" id="RU361141"/>
    </source>
</evidence>
<dbReference type="Proteomes" id="UP001304895">
    <property type="component" value="Unassembled WGS sequence"/>
</dbReference>
<evidence type="ECO:0000313" key="16">
    <source>
        <dbReference type="EMBL" id="KAK4138772.1"/>
    </source>
</evidence>
<reference evidence="16" key="2">
    <citation type="submission" date="2023-05" db="EMBL/GenBank/DDBJ databases">
        <authorList>
            <consortium name="Lawrence Berkeley National Laboratory"/>
            <person name="Steindorff A."/>
            <person name="Hensen N."/>
            <person name="Bonometti L."/>
            <person name="Westerberg I."/>
            <person name="Brannstrom I.O."/>
            <person name="Guillou S."/>
            <person name="Cros-Aarteil S."/>
            <person name="Calhoun S."/>
            <person name="Haridas S."/>
            <person name="Kuo A."/>
            <person name="Mondo S."/>
            <person name="Pangilinan J."/>
            <person name="Riley R."/>
            <person name="Labutti K."/>
            <person name="Andreopoulos B."/>
            <person name="Lipzen A."/>
            <person name="Chen C."/>
            <person name="Yanf M."/>
            <person name="Daum C."/>
            <person name="Ng V."/>
            <person name="Clum A."/>
            <person name="Ohm R."/>
            <person name="Martin F."/>
            <person name="Silar P."/>
            <person name="Natvig D."/>
            <person name="Lalanne C."/>
            <person name="Gautier V."/>
            <person name="Ament-Velasquez S.L."/>
            <person name="Kruys A."/>
            <person name="Hutchinson M.I."/>
            <person name="Powell A.J."/>
            <person name="Barry K."/>
            <person name="Miller A.N."/>
            <person name="Grigoriev I.V."/>
            <person name="Debuchy R."/>
            <person name="Gladieux P."/>
            <person name="Thoren M.H."/>
            <person name="Johannesson H."/>
        </authorList>
    </citation>
    <scope>NUCLEOTIDE SEQUENCE</scope>
    <source>
        <strain evidence="16">CBS 123565</strain>
    </source>
</reference>
<dbReference type="InterPro" id="IPR016024">
    <property type="entry name" value="ARM-type_fold"/>
</dbReference>
<reference evidence="16" key="1">
    <citation type="journal article" date="2023" name="Mol. Phylogenet. Evol.">
        <title>Genome-scale phylogeny and comparative genomics of the fungal order Sordariales.</title>
        <authorList>
            <person name="Hensen N."/>
            <person name="Bonometti L."/>
            <person name="Westerberg I."/>
            <person name="Brannstrom I.O."/>
            <person name="Guillou S."/>
            <person name="Cros-Aarteil S."/>
            <person name="Calhoun S."/>
            <person name="Haridas S."/>
            <person name="Kuo A."/>
            <person name="Mondo S."/>
            <person name="Pangilinan J."/>
            <person name="Riley R."/>
            <person name="LaButti K."/>
            <person name="Andreopoulos B."/>
            <person name="Lipzen A."/>
            <person name="Chen C."/>
            <person name="Yan M."/>
            <person name="Daum C."/>
            <person name="Ng V."/>
            <person name="Clum A."/>
            <person name="Steindorff A."/>
            <person name="Ohm R.A."/>
            <person name="Martin F."/>
            <person name="Silar P."/>
            <person name="Natvig D.O."/>
            <person name="Lalanne C."/>
            <person name="Gautier V."/>
            <person name="Ament-Velasquez S.L."/>
            <person name="Kruys A."/>
            <person name="Hutchinson M.I."/>
            <person name="Powell A.J."/>
            <person name="Barry K."/>
            <person name="Miller A.N."/>
            <person name="Grigoriev I.V."/>
            <person name="Debuchy R."/>
            <person name="Gladieux P."/>
            <person name="Hiltunen Thoren M."/>
            <person name="Johannesson H."/>
        </authorList>
    </citation>
    <scope>NUCLEOTIDE SEQUENCE</scope>
    <source>
        <strain evidence="16">CBS 123565</strain>
    </source>
</reference>
<proteinExistence type="inferred from homology"/>
<feature type="binding site" evidence="12">
    <location>
        <begin position="265"/>
        <end position="270"/>
    </location>
    <ligand>
        <name>a peptide</name>
        <dbReference type="ChEBI" id="CHEBI:60466"/>
    </ligand>
</feature>
<feature type="active site" description="Proton donor" evidence="11">
    <location>
        <position position="383"/>
    </location>
</feature>
<sequence>MAPVRDPNTLANYDEWRTKHTTANLTVDFNAKCLRGSVILELESQTDKASNEIILDSSYLDLKSITLNSTPLQWEVKARSGPNGSPVHVSVPNGASKGEIVKLAIDVATTDKCTALQWLTPAQTSNKKAPFMFSQCQAIHARSLFPCQDTPDVKSTYDFIIRSPYVVVASGVQVPGATEDAGEDKIYKFQQKVPIPTYLFALSSGDIAMAPIGKHSCVATGPDQLKASQWELEEDMDKFMDAAEKIVFPYRWGEYNVLVLPPSFPYGGMENPIFTFATPTIISGDRQNVDVIAHELAHSWSGNLVTNCSWEHYWLNEGWTMYLERRIISSIRENDAYFDFSAIIGWKHLVEAMEEHGEDHEFTKLCISHKGIDPDDAFSTVPYEKGFHFVYYLDRLVGRENFDKFIPHYFGKWANKSLDSYEFKDTFLAFFSGPEYASLTDKISAIDWEGRFYSTGLPPKPEFDTSLVDVCYELSDKWKQKDFSPSPSDISSWTGNQVLVFLNGVQDFDEPLTVEKSQTLGKVYKLAESKNVELKSSYYHIAMKAKDTSAYPGVAELLGEVGRMKFARPLYRSLNKVDRELAVKTFEKNRDFYHPICRQMVEKDLGLAESK</sequence>
<evidence type="ECO:0000256" key="13">
    <source>
        <dbReference type="PIRSR" id="PIRSR612777-3"/>
    </source>
</evidence>
<evidence type="ECO:0000256" key="9">
    <source>
        <dbReference type="ARBA" id="ARBA00023049"/>
    </source>
</evidence>
<dbReference type="Pfam" id="PF01433">
    <property type="entry name" value="Peptidase_M1"/>
    <property type="match status" value="1"/>
</dbReference>
<dbReference type="GO" id="GO:0005634">
    <property type="term" value="C:nucleus"/>
    <property type="evidence" value="ECO:0007669"/>
    <property type="project" value="UniProtKB-SubCell"/>
</dbReference>
<comment type="similarity">
    <text evidence="3 14">Belongs to the peptidase M1 family.</text>
</comment>
<keyword evidence="17" id="KW-1185">Reference proteome</keyword>
<dbReference type="GO" id="GO:0005829">
    <property type="term" value="C:cytosol"/>
    <property type="evidence" value="ECO:0007669"/>
    <property type="project" value="TreeGrafter"/>
</dbReference>
<dbReference type="SUPFAM" id="SSF48371">
    <property type="entry name" value="ARM repeat"/>
    <property type="match status" value="1"/>
</dbReference>
<keyword evidence="4 14" id="KW-0963">Cytoplasm</keyword>
<dbReference type="CDD" id="cd09599">
    <property type="entry name" value="M1_LTA4H"/>
    <property type="match status" value="1"/>
</dbReference>
<feature type="domain" description="Peptidase M1 leukotriene A4 hydrolase/aminopeptidase C-terminal" evidence="15">
    <location>
        <begin position="466"/>
        <end position="605"/>
    </location>
</feature>
<dbReference type="EMBL" id="MU853401">
    <property type="protein sequence ID" value="KAK4138772.1"/>
    <property type="molecule type" value="Genomic_DNA"/>
</dbReference>
<dbReference type="GO" id="GO:0006508">
    <property type="term" value="P:proteolysis"/>
    <property type="evidence" value="ECO:0007669"/>
    <property type="project" value="UniProtKB-KW"/>
</dbReference>
<feature type="binding site" evidence="13">
    <location>
        <position position="298"/>
    </location>
    <ligand>
        <name>Zn(2+)</name>
        <dbReference type="ChEBI" id="CHEBI:29105"/>
        <note>catalytic</note>
    </ligand>
</feature>
<comment type="subcellular location">
    <subcellularLocation>
        <location evidence="2 14">Cytoplasm</location>
    </subcellularLocation>
    <subcellularLocation>
        <location evidence="1">Nucleus</location>
    </subcellularLocation>
</comment>
<evidence type="ECO:0000313" key="17">
    <source>
        <dbReference type="Proteomes" id="UP001304895"/>
    </source>
</evidence>
<dbReference type="FunFam" id="3.30.2010.30:FF:000001">
    <property type="entry name" value="Leukotriene A(4) hydrolase"/>
    <property type="match status" value="1"/>
</dbReference>
<dbReference type="InterPro" id="IPR014782">
    <property type="entry name" value="Peptidase_M1_dom"/>
</dbReference>
<dbReference type="Pfam" id="PF09127">
    <property type="entry name" value="Leuk-A4-hydro_C"/>
    <property type="match status" value="1"/>
</dbReference>
<evidence type="ECO:0000256" key="1">
    <source>
        <dbReference type="ARBA" id="ARBA00004123"/>
    </source>
</evidence>
<dbReference type="InterPro" id="IPR038502">
    <property type="entry name" value="M1_LTA-4_hydro/amino_C_sf"/>
</dbReference>
<protein>
    <recommendedName>
        <fullName evidence="14">Leukotriene A(4) hydrolase</fullName>
        <shortName evidence="14">LTA-4 hydrolase</shortName>
        <ecNumber evidence="14">3.3.2.10</ecNumber>
        <ecNumber evidence="14">3.4.11.-</ecNumber>
    </recommendedName>
</protein>
<feature type="binding site" evidence="13">
    <location>
        <position position="317"/>
    </location>
    <ligand>
        <name>Zn(2+)</name>
        <dbReference type="ChEBI" id="CHEBI:29105"/>
        <note>catalytic</note>
    </ligand>
</feature>
<dbReference type="Gene3D" id="2.60.40.1730">
    <property type="entry name" value="tricorn interacting facor f3 domain"/>
    <property type="match status" value="1"/>
</dbReference>
<feature type="binding site" evidence="12">
    <location>
        <begin position="563"/>
        <end position="565"/>
    </location>
    <ligand>
        <name>a peptide</name>
        <dbReference type="ChEBI" id="CHEBI:60466"/>
    </ligand>
</feature>
<evidence type="ECO:0000256" key="10">
    <source>
        <dbReference type="ARBA" id="ARBA00023242"/>
    </source>
</evidence>
<dbReference type="PRINTS" id="PR00756">
    <property type="entry name" value="ALADIPTASE"/>
</dbReference>
<dbReference type="FunFam" id="2.60.40.1730:FF:000004">
    <property type="entry name" value="Leukotriene A(4) hydrolase"/>
    <property type="match status" value="1"/>
</dbReference>
<keyword evidence="5 14" id="KW-0645">Protease</keyword>
<accession>A0AAN6ZHM9</accession>
<dbReference type="GO" id="GO:0004177">
    <property type="term" value="F:aminopeptidase activity"/>
    <property type="evidence" value="ECO:0007669"/>
    <property type="project" value="TreeGrafter"/>
</dbReference>
<dbReference type="EC" id="3.3.2.10" evidence="14"/>
<evidence type="ECO:0000256" key="5">
    <source>
        <dbReference type="ARBA" id="ARBA00022670"/>
    </source>
</evidence>
<keyword evidence="9 14" id="KW-0482">Metalloprotease</keyword>
<dbReference type="Pfam" id="PF17900">
    <property type="entry name" value="Peptidase_M1_N"/>
    <property type="match status" value="1"/>
</dbReference>
<evidence type="ECO:0000256" key="6">
    <source>
        <dbReference type="ARBA" id="ARBA00022723"/>
    </source>
</evidence>
<dbReference type="PANTHER" id="PTHR45726">
    <property type="entry name" value="LEUKOTRIENE A-4 HYDROLASE"/>
    <property type="match status" value="1"/>
</dbReference>
<comment type="caution">
    <text evidence="16">The sequence shown here is derived from an EMBL/GenBank/DDBJ whole genome shotgun (WGS) entry which is preliminary data.</text>
</comment>
<dbReference type="EC" id="3.4.11.-" evidence="14"/>